<name>A0A074Z8H5_OPIVI</name>
<protein>
    <submittedName>
        <fullName evidence="1">Uncharacterized protein</fullName>
    </submittedName>
</protein>
<evidence type="ECO:0000313" key="2">
    <source>
        <dbReference type="Proteomes" id="UP000054324"/>
    </source>
</evidence>
<dbReference type="KEGG" id="ovi:T265_09907"/>
<gene>
    <name evidence="1" type="ORF">T265_09907</name>
</gene>
<dbReference type="CTD" id="20324075"/>
<accession>A0A074Z8H5</accession>
<sequence length="68" mass="7875">MLPAFLSVGRVCDSSLNLEKYTHLQISLVFTRDSTESLVYDVLQLNALHTGRLMFQLVRYSRYCNIFS</sequence>
<reference evidence="1 2" key="1">
    <citation type="submission" date="2013-11" db="EMBL/GenBank/DDBJ databases">
        <title>Opisthorchis viverrini - life in the bile duct.</title>
        <authorList>
            <person name="Young N.D."/>
            <person name="Nagarajan N."/>
            <person name="Lin S.J."/>
            <person name="Korhonen P.K."/>
            <person name="Jex A.R."/>
            <person name="Hall R.S."/>
            <person name="Safavi-Hemami H."/>
            <person name="Kaewkong W."/>
            <person name="Bertrand D."/>
            <person name="Gao S."/>
            <person name="Seet Q."/>
            <person name="Wongkham S."/>
            <person name="Teh B.T."/>
            <person name="Wongkham C."/>
            <person name="Intapan P.M."/>
            <person name="Maleewong W."/>
            <person name="Yang X."/>
            <person name="Hu M."/>
            <person name="Wang Z."/>
            <person name="Hofmann A."/>
            <person name="Sternberg P.W."/>
            <person name="Tan P."/>
            <person name="Wang J."/>
            <person name="Gasser R.B."/>
        </authorList>
    </citation>
    <scope>NUCLEOTIDE SEQUENCE [LARGE SCALE GENOMIC DNA]</scope>
</reference>
<keyword evidence="2" id="KW-1185">Reference proteome</keyword>
<dbReference type="AlphaFoldDB" id="A0A074Z8H5"/>
<dbReference type="GeneID" id="20324075"/>
<dbReference type="RefSeq" id="XP_009174387.1">
    <property type="nucleotide sequence ID" value="XM_009176123.1"/>
</dbReference>
<dbReference type="EMBL" id="KL596935">
    <property type="protein sequence ID" value="KER21877.1"/>
    <property type="molecule type" value="Genomic_DNA"/>
</dbReference>
<dbReference type="OrthoDB" id="10445454at2759"/>
<dbReference type="Proteomes" id="UP000054324">
    <property type="component" value="Unassembled WGS sequence"/>
</dbReference>
<organism evidence="1 2">
    <name type="scientific">Opisthorchis viverrini</name>
    <name type="common">Southeast Asian liver fluke</name>
    <dbReference type="NCBI Taxonomy" id="6198"/>
    <lineage>
        <taxon>Eukaryota</taxon>
        <taxon>Metazoa</taxon>
        <taxon>Spiralia</taxon>
        <taxon>Lophotrochozoa</taxon>
        <taxon>Platyhelminthes</taxon>
        <taxon>Trematoda</taxon>
        <taxon>Digenea</taxon>
        <taxon>Opisthorchiida</taxon>
        <taxon>Opisthorchiata</taxon>
        <taxon>Opisthorchiidae</taxon>
        <taxon>Opisthorchis</taxon>
    </lineage>
</organism>
<proteinExistence type="predicted"/>
<evidence type="ECO:0000313" key="1">
    <source>
        <dbReference type="EMBL" id="KER21877.1"/>
    </source>
</evidence>